<reference evidence="3" key="1">
    <citation type="submission" date="2012-04" db="EMBL/GenBank/DDBJ databases">
        <title>Complete genome sequence of Helicobacter cetorum strain MIT 00-7128.</title>
        <authorList>
            <person name="Kersulyte D."/>
            <person name="Berg D.E."/>
        </authorList>
    </citation>
    <scope>NUCLEOTIDE SEQUENCE [LARGE SCALE GENOMIC DNA]</scope>
    <source>
        <strain evidence="3">MIT 00-7128</strain>
    </source>
</reference>
<dbReference type="PRINTS" id="PR01776">
    <property type="entry name" value="HPOMPFAMILY"/>
</dbReference>
<dbReference type="HOGENOM" id="CLU_308133_0_0_7"/>
<evidence type="ECO:0000313" key="2">
    <source>
        <dbReference type="EMBL" id="AFI03643.1"/>
    </source>
</evidence>
<dbReference type="KEGG" id="hce:HCW_01790"/>
<organism evidence="2 3">
    <name type="scientific">Helicobacter cetorum (strain ATCC BAA-429 / MIT 00-7128)</name>
    <dbReference type="NCBI Taxonomy" id="182217"/>
    <lineage>
        <taxon>Bacteria</taxon>
        <taxon>Pseudomonadati</taxon>
        <taxon>Campylobacterota</taxon>
        <taxon>Epsilonproteobacteria</taxon>
        <taxon>Campylobacterales</taxon>
        <taxon>Helicobacteraceae</taxon>
        <taxon>Helicobacter</taxon>
    </lineage>
</organism>
<evidence type="ECO:0000313" key="3">
    <source>
        <dbReference type="Proteomes" id="UP000005010"/>
    </source>
</evidence>
<protein>
    <submittedName>
        <fullName evidence="2">Putative outer membrane protein</fullName>
    </submittedName>
</protein>
<accession>I0EL24</accession>
<feature type="signal peptide" evidence="1">
    <location>
        <begin position="1"/>
        <end position="30"/>
    </location>
</feature>
<dbReference type="RefSeq" id="WP_014660515.1">
    <property type="nucleotide sequence ID" value="NC_017737.1"/>
</dbReference>
<feature type="chain" id="PRO_5003625826" evidence="1">
    <location>
        <begin position="31"/>
        <end position="958"/>
    </location>
</feature>
<dbReference type="eggNOG" id="COG3170">
    <property type="taxonomic scope" value="Bacteria"/>
</dbReference>
<dbReference type="InterPro" id="IPR002718">
    <property type="entry name" value="OMP_Helicobacter"/>
</dbReference>
<evidence type="ECO:0000256" key="1">
    <source>
        <dbReference type="SAM" id="SignalP"/>
    </source>
</evidence>
<keyword evidence="1" id="KW-0732">Signal</keyword>
<name>I0EL24_HELC0</name>
<dbReference type="Proteomes" id="UP000005010">
    <property type="component" value="Chromosome"/>
</dbReference>
<keyword evidence="3" id="KW-1185">Reference proteome</keyword>
<dbReference type="PATRIC" id="fig|182217.3.peg.372"/>
<dbReference type="Pfam" id="PF01856">
    <property type="entry name" value="HP_OMP"/>
    <property type="match status" value="1"/>
</dbReference>
<dbReference type="EMBL" id="CP003479">
    <property type="protein sequence ID" value="AFI03643.1"/>
    <property type="molecule type" value="Genomic_DNA"/>
</dbReference>
<proteinExistence type="predicted"/>
<sequence>MKVQAMIFNKKFLKASLVLSVLLSGEEVLAINTPITPTYSNGTLILNGYDNITKPLKDNNLINVAQNVNILGSSADKNYNPNGTIPSNPKNYTLNDLIMSFPNNVVYDINVGNNNISLSNDSFLSPSKNANDATGITIEANKVILKNSLSLNSTANLSSGVMLFQTTSNSLNIDNANITNNDSIVSLSSQDKTTITSSTISIQDYGSMVINAKNMSVNNNVVFNNDGSANTAFLLGQTSVDTTSNFNDTSFNNKSHAFMVFANQDEKTKTTLDFTNTTFNNQVLTPTLVQEHNSGNATAGIQFGENKANKNPKTTLNIDFNDTTFKGNGSYDFYNGTITLQGTDNLNSSDSPFSSINDNNANTDNITFNSNSALNLGYSLTKDKVYSVVDTTGIINYNGNTQYDLIKVDSVESSKAKEVASDTNSTQKTYDVTYDNVNGKDITLQETFTNHSISVEEISSISIPTPHNNQSPQPQTTNNNNLLAPQIANSWNTWLKWNDKIFKSDKIRRFTPSQKLQDHIYMQDFLKSVAQYGNTKEQELAKDMLTLIQNNGGQAPSSSSAYNNDTDKLLSLLGLTEGQLIPPSRIEKNNTPIKVMIGSTPFELQPKSDIQNIQVSGTKNLLQNTLNNMDSLNTALSGLSDISKTLTASVGGVVTSLNSVVNAMKQSRVNVNSLGADISNTLNSLDNLDSILNIDIDNLKKTITSQKTQEITSIALVQETTPTLKQNETKLADLQSAQSVVGNAIMSVRQIQSNVVAIAAQKGILPQVTLPATSTQSVSGSAYGVDVQIGYKYFFGKTKHWGIRGYATYAYMQSNLGHTTNIQGAGLGVGQANNHTYGAGFDFLYNFHESQDGIHTAGILLGTELLGSTWVNQGQSIWHARMESIRAKGGSASMDTTHFQIPIVIGFRSNFSKHSGIELGLKIPLVVNYYFRSNYDGFEQSTFYKNNIKLYFNYVVNF</sequence>
<dbReference type="AlphaFoldDB" id="I0EL24"/>
<gene>
    <name evidence="2" type="ordered locus">HCW_01790</name>
</gene>